<keyword evidence="1" id="KW-0812">Transmembrane</keyword>
<dbReference type="EMBL" id="JALPQF010000004">
    <property type="protein sequence ID" value="MCK8480147.1"/>
    <property type="molecule type" value="Genomic_DNA"/>
</dbReference>
<evidence type="ECO:0000313" key="3">
    <source>
        <dbReference type="Proteomes" id="UP001203687"/>
    </source>
</evidence>
<feature type="transmembrane region" description="Helical" evidence="1">
    <location>
        <begin position="99"/>
        <end position="117"/>
    </location>
</feature>
<dbReference type="RefSeq" id="WP_248412331.1">
    <property type="nucleotide sequence ID" value="NZ_JALPQF010000004.1"/>
</dbReference>
<keyword evidence="3" id="KW-1185">Reference proteome</keyword>
<keyword evidence="1" id="KW-0472">Membrane</keyword>
<gene>
    <name evidence="2" type="ORF">MUY34_05900</name>
</gene>
<comment type="caution">
    <text evidence="2">The sequence shown here is derived from an EMBL/GenBank/DDBJ whole genome shotgun (WGS) entry which is preliminary data.</text>
</comment>
<organism evidence="2 3">
    <name type="scientific">Psychroserpens algicola</name>
    <dbReference type="NCBI Taxonomy" id="1719034"/>
    <lineage>
        <taxon>Bacteria</taxon>
        <taxon>Pseudomonadati</taxon>
        <taxon>Bacteroidota</taxon>
        <taxon>Flavobacteriia</taxon>
        <taxon>Flavobacteriales</taxon>
        <taxon>Flavobacteriaceae</taxon>
        <taxon>Psychroserpens</taxon>
    </lineage>
</organism>
<evidence type="ECO:0000256" key="1">
    <source>
        <dbReference type="SAM" id="Phobius"/>
    </source>
</evidence>
<name>A0ABT0H7H1_9FLAO</name>
<feature type="transmembrane region" description="Helical" evidence="1">
    <location>
        <begin position="36"/>
        <end position="63"/>
    </location>
</feature>
<evidence type="ECO:0000313" key="2">
    <source>
        <dbReference type="EMBL" id="MCK8480147.1"/>
    </source>
</evidence>
<keyword evidence="1" id="KW-1133">Transmembrane helix</keyword>
<proteinExistence type="predicted"/>
<protein>
    <submittedName>
        <fullName evidence="2">Uncharacterized protein</fullName>
    </submittedName>
</protein>
<reference evidence="2" key="1">
    <citation type="submission" date="2022-04" db="EMBL/GenBank/DDBJ databases">
        <authorList>
            <person name="Ren T."/>
        </authorList>
    </citation>
    <scope>NUCLEOTIDE SEQUENCE</scope>
    <source>
        <strain evidence="2">F63249</strain>
    </source>
</reference>
<sequence>MNLPGNLFKSAVLAFAIFWFIIISEDVIDSDTPLLMFLSCIPIFLMVTIVIIGSICPVFWLASKEHTTKQDIFKTYFPYYAIIASSACVFGIYVSNNELIAFFSSAFITTCQSWVWFAKEKN</sequence>
<dbReference type="Proteomes" id="UP001203687">
    <property type="component" value="Unassembled WGS sequence"/>
</dbReference>
<feature type="transmembrane region" description="Helical" evidence="1">
    <location>
        <begin position="7"/>
        <end position="24"/>
    </location>
</feature>
<feature type="transmembrane region" description="Helical" evidence="1">
    <location>
        <begin position="75"/>
        <end position="93"/>
    </location>
</feature>
<accession>A0ABT0H7H1</accession>